<evidence type="ECO:0000313" key="3">
    <source>
        <dbReference type="Proteomes" id="UP001642409"/>
    </source>
</evidence>
<comment type="caution">
    <text evidence="1">The sequence shown here is derived from an EMBL/GenBank/DDBJ whole genome shotgun (WGS) entry which is preliminary data.</text>
</comment>
<reference evidence="1" key="1">
    <citation type="submission" date="2023-06" db="EMBL/GenBank/DDBJ databases">
        <authorList>
            <person name="Kurt Z."/>
        </authorList>
    </citation>
    <scope>NUCLEOTIDE SEQUENCE</scope>
</reference>
<proteinExistence type="predicted"/>
<evidence type="ECO:0000313" key="1">
    <source>
        <dbReference type="EMBL" id="CAI9940137.1"/>
    </source>
</evidence>
<sequence length="251" mass="28231">MVLLELGQLLLLFGIYLGRVFYLSSLEGVFCPQLFHKRFQLGAVLLQNQNVLFEVRNSCLGLLEAGVLFSQLALLGVLELLLQFSDRAFELFSLQLAIGGFVLAGLQQTLEFFQLCFSGVQVGKGFFGYTQLFFSGGLRELEFCLNRVQFLFFRSQLDAACFQPCARELTSAQIVFEKGLDFSGLFFRRRGPFSVDVSRFASFICSNAESVWLLLFVSISNLVLWNSSSLAWCSASQRFRLSLRSSTSLQS</sequence>
<organism evidence="1">
    <name type="scientific">Hexamita inflata</name>
    <dbReference type="NCBI Taxonomy" id="28002"/>
    <lineage>
        <taxon>Eukaryota</taxon>
        <taxon>Metamonada</taxon>
        <taxon>Diplomonadida</taxon>
        <taxon>Hexamitidae</taxon>
        <taxon>Hexamitinae</taxon>
        <taxon>Hexamita</taxon>
    </lineage>
</organism>
<dbReference type="AlphaFoldDB" id="A0AA86U6X9"/>
<dbReference type="EMBL" id="CAXDID020000203">
    <property type="protein sequence ID" value="CAL6054783.1"/>
    <property type="molecule type" value="Genomic_DNA"/>
</dbReference>
<reference evidence="2 3" key="2">
    <citation type="submission" date="2024-07" db="EMBL/GenBank/DDBJ databases">
        <authorList>
            <person name="Akdeniz Z."/>
        </authorList>
    </citation>
    <scope>NUCLEOTIDE SEQUENCE [LARGE SCALE GENOMIC DNA]</scope>
</reference>
<protein>
    <submittedName>
        <fullName evidence="2">Hypothetical_protein</fullName>
    </submittedName>
</protein>
<dbReference type="EMBL" id="CATOUU010000673">
    <property type="protein sequence ID" value="CAI9940137.1"/>
    <property type="molecule type" value="Genomic_DNA"/>
</dbReference>
<keyword evidence="3" id="KW-1185">Reference proteome</keyword>
<name>A0AA86U6X9_9EUKA</name>
<dbReference type="Proteomes" id="UP001642409">
    <property type="component" value="Unassembled WGS sequence"/>
</dbReference>
<gene>
    <name evidence="1" type="ORF">HINF_LOCUS27782</name>
    <name evidence="2" type="ORF">HINF_LOCUS46233</name>
</gene>
<accession>A0AA86U6X9</accession>
<evidence type="ECO:0000313" key="2">
    <source>
        <dbReference type="EMBL" id="CAL6054783.1"/>
    </source>
</evidence>